<proteinExistence type="inferred from homology"/>
<dbReference type="PANTHER" id="PTHR10009">
    <property type="entry name" value="PROTEIN YELLOW-RELATED"/>
    <property type="match status" value="1"/>
</dbReference>
<evidence type="ECO:0000313" key="6">
    <source>
        <dbReference type="Proteomes" id="UP000494040"/>
    </source>
</evidence>
<organism evidence="5 6">
    <name type="scientific">Cimex lectularius</name>
    <name type="common">Bed bug</name>
    <name type="synonym">Acanthia lectularia</name>
    <dbReference type="NCBI Taxonomy" id="79782"/>
    <lineage>
        <taxon>Eukaryota</taxon>
        <taxon>Metazoa</taxon>
        <taxon>Ecdysozoa</taxon>
        <taxon>Arthropoda</taxon>
        <taxon>Hexapoda</taxon>
        <taxon>Insecta</taxon>
        <taxon>Pterygota</taxon>
        <taxon>Neoptera</taxon>
        <taxon>Paraneoptera</taxon>
        <taxon>Hemiptera</taxon>
        <taxon>Heteroptera</taxon>
        <taxon>Panheteroptera</taxon>
        <taxon>Cimicomorpha</taxon>
        <taxon>Cimicidae</taxon>
        <taxon>Cimex</taxon>
    </lineage>
</organism>
<dbReference type="EnsemblMetazoa" id="XM_014389371.2">
    <property type="protein sequence ID" value="XP_014244857.1"/>
    <property type="gene ID" value="LOC106664014"/>
</dbReference>
<comment type="subcellular location">
    <subcellularLocation>
        <location evidence="1">Secreted</location>
    </subcellularLocation>
</comment>
<feature type="signal peptide" evidence="4">
    <location>
        <begin position="1"/>
        <end position="17"/>
    </location>
</feature>
<dbReference type="Pfam" id="PF03022">
    <property type="entry name" value="MRJP"/>
    <property type="match status" value="1"/>
</dbReference>
<dbReference type="PANTHER" id="PTHR10009:SF8">
    <property type="entry name" value="IP19120P"/>
    <property type="match status" value="1"/>
</dbReference>
<dbReference type="InterPro" id="IPR017996">
    <property type="entry name" value="MRJP/yellow-related"/>
</dbReference>
<reference evidence="5" key="1">
    <citation type="submission" date="2022-01" db="UniProtKB">
        <authorList>
            <consortium name="EnsemblMetazoa"/>
        </authorList>
    </citation>
    <scope>IDENTIFICATION</scope>
</reference>
<gene>
    <name evidence="5" type="primary">106664014</name>
</gene>
<keyword evidence="4" id="KW-0732">Signal</keyword>
<protein>
    <recommendedName>
        <fullName evidence="7">Bee-milk protein</fullName>
    </recommendedName>
</protein>
<dbReference type="OrthoDB" id="6583604at2759"/>
<keyword evidence="6" id="KW-1185">Reference proteome</keyword>
<name>A0A8I6RME4_CIMLE</name>
<evidence type="ECO:0000313" key="5">
    <source>
        <dbReference type="EnsemblMetazoa" id="XP_014244848.1"/>
    </source>
</evidence>
<feature type="chain" id="PRO_5036432536" description="Bee-milk protein" evidence="4">
    <location>
        <begin position="18"/>
        <end position="363"/>
    </location>
</feature>
<sequence>MGFGRWLLLSGVCLVLATEKSTHSVQWRGSLTKMDETGRTAYNGLVTRAQFYKDFVYLCIPRLKPNCKATLVRMRFSDAPMNDVTTENPNIELFPSWTPQTEGDCSCLQSAVDLYLDEMKILWVLDVGSIKFVQSNPTDRCYPKVLGINVETGKTEHVISLQSLIEPISRVQFIVADYDKDGKCYLYISDAATMSIIVWDVTNKVGHRVMLPDDVISENAPKDVLYLALVRKATSTLLYFTYRSGEKMFFIDTKCLRKEASTAKSSEVGLKPARLIILGTDGLDCVYFRYEIYPDIYKWNTNTPFSQDNFQLVHTGGQLTPTQVMPYYSWNVMMLCESNLSEYLNPNSKPSDAINSLTVMQVA</sequence>
<dbReference type="EnsemblMetazoa" id="XM_014389362.2">
    <property type="protein sequence ID" value="XP_014244848.1"/>
    <property type="gene ID" value="LOC106664014"/>
</dbReference>
<evidence type="ECO:0000256" key="3">
    <source>
        <dbReference type="ARBA" id="ARBA00022525"/>
    </source>
</evidence>
<comment type="similarity">
    <text evidence="2">Belongs to the major royal jelly protein family.</text>
</comment>
<accession>A0A8I6RME4</accession>
<dbReference type="Gene3D" id="2.120.10.30">
    <property type="entry name" value="TolB, C-terminal domain"/>
    <property type="match status" value="1"/>
</dbReference>
<evidence type="ECO:0000256" key="1">
    <source>
        <dbReference type="ARBA" id="ARBA00004613"/>
    </source>
</evidence>
<keyword evidence="3" id="KW-0964">Secreted</keyword>
<dbReference type="KEGG" id="clec:106664014"/>
<dbReference type="InterPro" id="IPR011042">
    <property type="entry name" value="6-blade_b-propeller_TolB-like"/>
</dbReference>
<evidence type="ECO:0000256" key="4">
    <source>
        <dbReference type="SAM" id="SignalP"/>
    </source>
</evidence>
<dbReference type="GO" id="GO:0005576">
    <property type="term" value="C:extracellular region"/>
    <property type="evidence" value="ECO:0007669"/>
    <property type="project" value="UniProtKB-SubCell"/>
</dbReference>
<evidence type="ECO:0008006" key="7">
    <source>
        <dbReference type="Google" id="ProtNLM"/>
    </source>
</evidence>
<dbReference type="OMA" id="CPTTKNM"/>
<evidence type="ECO:0000256" key="2">
    <source>
        <dbReference type="ARBA" id="ARBA00009127"/>
    </source>
</evidence>
<dbReference type="AlphaFoldDB" id="A0A8I6RME4"/>
<dbReference type="Proteomes" id="UP000494040">
    <property type="component" value="Unassembled WGS sequence"/>
</dbReference>